<sequence length="270" mass="30799">MKKLKLYLSFIRIRFNCSIQYRGAAISGIITQFAWGFMQILLYKAFYEVNPEVFPMGMSQLASYFWLQQAFMNLFMTWFLDNDILDTITSGTIAYELCRPINLYNMWYVKSFSSRITKTFLRCIPIIIISLLLPEPYGLVLPNNINMWIEFIISIILGFLVVISFSMLIYIITFFTLSPIGVRVVALSAMEFLSGGIIPLPFLPKSIRQVVELLPFACMQNMPFRIFNGDISGINALNGILLQIFWLVVLITLGKTLTKKAIESAVVQGG</sequence>
<proteinExistence type="predicted"/>
<keyword evidence="3" id="KW-1185">Reference proteome</keyword>
<dbReference type="EMBL" id="CP154622">
    <property type="protein sequence ID" value="XAM40216.1"/>
    <property type="molecule type" value="Genomic_DNA"/>
</dbReference>
<dbReference type="Proteomes" id="UP001477947">
    <property type="component" value="Chromosome"/>
</dbReference>
<reference evidence="2 3" key="1">
    <citation type="submission" date="2024-04" db="EMBL/GenBank/DDBJ databases">
        <title>Isolation and characterization of novel acetogenic strains of the genera Terrisporobacter and Acetoanaerobium.</title>
        <authorList>
            <person name="Boeer T."/>
            <person name="Schueler M.A."/>
            <person name="Lueschen A."/>
            <person name="Eysell L."/>
            <person name="Droege J."/>
            <person name="Heinemann M."/>
            <person name="Engelhardt L."/>
            <person name="Basen M."/>
            <person name="Daniel R."/>
        </authorList>
    </citation>
    <scope>NUCLEOTIDE SEQUENCE [LARGE SCALE GENOMIC DNA]</scope>
    <source>
        <strain evidence="2 3">ELB</strain>
    </source>
</reference>
<gene>
    <name evidence="2" type="ORF">TPELB_05180</name>
</gene>
<dbReference type="PANTHER" id="PTHR36832">
    <property type="entry name" value="SLR1174 PROTEIN-RELATED"/>
    <property type="match status" value="1"/>
</dbReference>
<evidence type="ECO:0000256" key="1">
    <source>
        <dbReference type="SAM" id="Phobius"/>
    </source>
</evidence>
<feature type="transmembrane region" description="Helical" evidence="1">
    <location>
        <begin position="231"/>
        <end position="253"/>
    </location>
</feature>
<keyword evidence="1" id="KW-1133">Transmembrane helix</keyword>
<name>A0ABZ3FAK5_9FIRM</name>
<feature type="transmembrane region" description="Helical" evidence="1">
    <location>
        <begin position="120"/>
        <end position="139"/>
    </location>
</feature>
<evidence type="ECO:0008006" key="4">
    <source>
        <dbReference type="Google" id="ProtNLM"/>
    </source>
</evidence>
<evidence type="ECO:0000313" key="3">
    <source>
        <dbReference type="Proteomes" id="UP001477947"/>
    </source>
</evidence>
<dbReference type="RefSeq" id="WP_343338378.1">
    <property type="nucleotide sequence ID" value="NZ_CP154622.1"/>
</dbReference>
<feature type="transmembrane region" description="Helical" evidence="1">
    <location>
        <begin position="61"/>
        <end position="80"/>
    </location>
</feature>
<organism evidence="2 3">
    <name type="scientific">Terrisporobacter petrolearius</name>
    <dbReference type="NCBI Taxonomy" id="1460447"/>
    <lineage>
        <taxon>Bacteria</taxon>
        <taxon>Bacillati</taxon>
        <taxon>Bacillota</taxon>
        <taxon>Clostridia</taxon>
        <taxon>Peptostreptococcales</taxon>
        <taxon>Peptostreptococcaceae</taxon>
        <taxon>Terrisporobacter</taxon>
    </lineage>
</organism>
<dbReference type="PANTHER" id="PTHR36832:SF2">
    <property type="entry name" value="INTEGRAL MEMBRANE PROTEIN"/>
    <property type="match status" value="1"/>
</dbReference>
<feature type="transmembrane region" description="Helical" evidence="1">
    <location>
        <begin position="21"/>
        <end position="41"/>
    </location>
</feature>
<evidence type="ECO:0000313" key="2">
    <source>
        <dbReference type="EMBL" id="XAM40216.1"/>
    </source>
</evidence>
<feature type="transmembrane region" description="Helical" evidence="1">
    <location>
        <begin position="151"/>
        <end position="177"/>
    </location>
</feature>
<feature type="transmembrane region" description="Helical" evidence="1">
    <location>
        <begin position="184"/>
        <end position="203"/>
    </location>
</feature>
<keyword evidence="1" id="KW-0472">Membrane</keyword>
<keyword evidence="1" id="KW-0812">Transmembrane</keyword>
<accession>A0ABZ3FAK5</accession>
<protein>
    <recommendedName>
        <fullName evidence="4">ABC transporter permease</fullName>
    </recommendedName>
</protein>